<feature type="region of interest" description="Disordered" evidence="1">
    <location>
        <begin position="105"/>
        <end position="126"/>
    </location>
</feature>
<proteinExistence type="predicted"/>
<dbReference type="InterPro" id="IPR044548">
    <property type="entry name" value="AF0060_NTP-PPase_MazG-like"/>
</dbReference>
<dbReference type="AlphaFoldDB" id="A0A919KDE4"/>
<dbReference type="CDD" id="cd11533">
    <property type="entry name" value="NTP-PPase_Af0060_like"/>
    <property type="match status" value="1"/>
</dbReference>
<organism evidence="2 3">
    <name type="scientific">Paractinoplanes rishiriensis</name>
    <dbReference type="NCBI Taxonomy" id="1050105"/>
    <lineage>
        <taxon>Bacteria</taxon>
        <taxon>Bacillati</taxon>
        <taxon>Actinomycetota</taxon>
        <taxon>Actinomycetes</taxon>
        <taxon>Micromonosporales</taxon>
        <taxon>Micromonosporaceae</taxon>
        <taxon>Paractinoplanes</taxon>
    </lineage>
</organism>
<evidence type="ECO:0000313" key="2">
    <source>
        <dbReference type="EMBL" id="GIF02342.1"/>
    </source>
</evidence>
<dbReference type="EMBL" id="BOMV01000131">
    <property type="protein sequence ID" value="GIF02342.1"/>
    <property type="molecule type" value="Genomic_DNA"/>
</dbReference>
<accession>A0A919KDE4</accession>
<dbReference type="RefSeq" id="WP_203791501.1">
    <property type="nucleotide sequence ID" value="NZ_BOMV01000131.1"/>
</dbReference>
<evidence type="ECO:0000313" key="3">
    <source>
        <dbReference type="Proteomes" id="UP000636960"/>
    </source>
</evidence>
<sequence length="238" mass="25719">MTTITDAARRLAAQLDQRGNPDLAGLPETLCRALKVQEEAGEMAQAVIGVLGQNPRKGTTHTWDDVVAEAIDTALSALVLAETVQPGMLGLTLAGSLDRLARRAATTGAPDVEQAPDTVTADGEAGRQRATTLRWLLDTHTEHDLPLPENLTCWDDPNHLRIELPDDHRDGVRGWAALLGLAVEENTITQPTCSYQRVRAESPYRSDVTSLGWQHVIIQSRCDRTPAPSEVTPQAVAA</sequence>
<comment type="caution">
    <text evidence="2">The sequence shown here is derived from an EMBL/GenBank/DDBJ whole genome shotgun (WGS) entry which is preliminary data.</text>
</comment>
<protein>
    <submittedName>
        <fullName evidence="2">Uncharacterized protein</fullName>
    </submittedName>
</protein>
<reference evidence="2" key="1">
    <citation type="submission" date="2021-01" db="EMBL/GenBank/DDBJ databases">
        <title>Whole genome shotgun sequence of Actinoplanes rishiriensis NBRC 108556.</title>
        <authorList>
            <person name="Komaki H."/>
            <person name="Tamura T."/>
        </authorList>
    </citation>
    <scope>NUCLEOTIDE SEQUENCE</scope>
    <source>
        <strain evidence="2">NBRC 108556</strain>
    </source>
</reference>
<dbReference type="Proteomes" id="UP000636960">
    <property type="component" value="Unassembled WGS sequence"/>
</dbReference>
<keyword evidence="3" id="KW-1185">Reference proteome</keyword>
<name>A0A919KDE4_9ACTN</name>
<evidence type="ECO:0000256" key="1">
    <source>
        <dbReference type="SAM" id="MobiDB-lite"/>
    </source>
</evidence>
<gene>
    <name evidence="2" type="ORF">Ari01nite_98060</name>
</gene>